<dbReference type="OrthoDB" id="2788229at2759"/>
<dbReference type="AlphaFoldDB" id="A0A9P6D769"/>
<evidence type="ECO:0008006" key="3">
    <source>
        <dbReference type="Google" id="ProtNLM"/>
    </source>
</evidence>
<dbReference type="Gene3D" id="3.80.10.10">
    <property type="entry name" value="Ribonuclease Inhibitor"/>
    <property type="match status" value="1"/>
</dbReference>
<name>A0A9P6D769_9AGAR</name>
<protein>
    <recommendedName>
        <fullName evidence="3">F-box domain-containing protein</fullName>
    </recommendedName>
</protein>
<gene>
    <name evidence="1" type="ORF">BDN70DRAFT_988764</name>
</gene>
<proteinExistence type="predicted"/>
<evidence type="ECO:0000313" key="1">
    <source>
        <dbReference type="EMBL" id="KAF9485560.1"/>
    </source>
</evidence>
<dbReference type="EMBL" id="MU155135">
    <property type="protein sequence ID" value="KAF9485560.1"/>
    <property type="molecule type" value="Genomic_DNA"/>
</dbReference>
<sequence>MPPIVPLDVVWVIIEHLFQLDPASVKTCSLVCHAFLPICRRHIFGHIRVKDDNDVRKFHQLLSDTPIIGIYIRKLNLPYEMALSTADADSKVLGKITGLRFLCIGNLVSLRSGVVTFGKLTGPPWHQYPLRWAVLHFFSLQFFTTLELNGVLDFLVADLAPCKNLNLLIRAVGFTTDIPPNIQCPPINVGKLHIENLTRSVGMHMWGAKCADGEPFMNVSSLTELSFQYDINTLQDMLDMFSHCRQLVTLELNVENCITTGLARLFTNGATPKTLKKLDIFIVYDNDRSDDPFCGLVDEIKQMNAENVIEEITIQVYILSGLDRTRHDKWGRLDEALARSEWSQLHRVSLKIVVGQDADDVAVQAFHTDFPKFPITQYPLLSSTSSLVFDFQVYPEDVWWNLSSDWEDWEDY</sequence>
<dbReference type="SUPFAM" id="SSF52047">
    <property type="entry name" value="RNI-like"/>
    <property type="match status" value="1"/>
</dbReference>
<dbReference type="InterPro" id="IPR032675">
    <property type="entry name" value="LRR_dom_sf"/>
</dbReference>
<accession>A0A9P6D769</accession>
<reference evidence="1" key="1">
    <citation type="submission" date="2020-11" db="EMBL/GenBank/DDBJ databases">
        <authorList>
            <consortium name="DOE Joint Genome Institute"/>
            <person name="Ahrendt S."/>
            <person name="Riley R."/>
            <person name="Andreopoulos W."/>
            <person name="Labutti K."/>
            <person name="Pangilinan J."/>
            <person name="Ruiz-Duenas F.J."/>
            <person name="Barrasa J.M."/>
            <person name="Sanchez-Garcia M."/>
            <person name="Camarero S."/>
            <person name="Miyauchi S."/>
            <person name="Serrano A."/>
            <person name="Linde D."/>
            <person name="Babiker R."/>
            <person name="Drula E."/>
            <person name="Ayuso-Fernandez I."/>
            <person name="Pacheco R."/>
            <person name="Padilla G."/>
            <person name="Ferreira P."/>
            <person name="Barriuso J."/>
            <person name="Kellner H."/>
            <person name="Castanera R."/>
            <person name="Alfaro M."/>
            <person name="Ramirez L."/>
            <person name="Pisabarro A.G."/>
            <person name="Kuo A."/>
            <person name="Tritt A."/>
            <person name="Lipzen A."/>
            <person name="He G."/>
            <person name="Yan M."/>
            <person name="Ng V."/>
            <person name="Cullen D."/>
            <person name="Martin F."/>
            <person name="Rosso M.-N."/>
            <person name="Henrissat B."/>
            <person name="Hibbett D."/>
            <person name="Martinez A.T."/>
            <person name="Grigoriev I.V."/>
        </authorList>
    </citation>
    <scope>NUCLEOTIDE SEQUENCE</scope>
    <source>
        <strain evidence="1">CIRM-BRFM 674</strain>
    </source>
</reference>
<keyword evidence="2" id="KW-1185">Reference proteome</keyword>
<dbReference type="Proteomes" id="UP000807469">
    <property type="component" value="Unassembled WGS sequence"/>
</dbReference>
<evidence type="ECO:0000313" key="2">
    <source>
        <dbReference type="Proteomes" id="UP000807469"/>
    </source>
</evidence>
<organism evidence="1 2">
    <name type="scientific">Pholiota conissans</name>
    <dbReference type="NCBI Taxonomy" id="109636"/>
    <lineage>
        <taxon>Eukaryota</taxon>
        <taxon>Fungi</taxon>
        <taxon>Dikarya</taxon>
        <taxon>Basidiomycota</taxon>
        <taxon>Agaricomycotina</taxon>
        <taxon>Agaricomycetes</taxon>
        <taxon>Agaricomycetidae</taxon>
        <taxon>Agaricales</taxon>
        <taxon>Agaricineae</taxon>
        <taxon>Strophariaceae</taxon>
        <taxon>Pholiota</taxon>
    </lineage>
</organism>
<comment type="caution">
    <text evidence="1">The sequence shown here is derived from an EMBL/GenBank/DDBJ whole genome shotgun (WGS) entry which is preliminary data.</text>
</comment>